<dbReference type="AlphaFoldDB" id="A0A840V280"/>
<evidence type="ECO:0000256" key="5">
    <source>
        <dbReference type="SAM" id="Phobius"/>
    </source>
</evidence>
<evidence type="ECO:0000313" key="8">
    <source>
        <dbReference type="Proteomes" id="UP000557717"/>
    </source>
</evidence>
<dbReference type="EMBL" id="JACHFD010000007">
    <property type="protein sequence ID" value="MBB5351543.1"/>
    <property type="molecule type" value="Genomic_DNA"/>
</dbReference>
<feature type="coiled-coil region" evidence="4">
    <location>
        <begin position="116"/>
        <end position="154"/>
    </location>
</feature>
<keyword evidence="5" id="KW-1133">Transmembrane helix</keyword>
<dbReference type="Gene3D" id="3.40.50.300">
    <property type="entry name" value="P-loop containing nucleotide triphosphate hydrolases"/>
    <property type="match status" value="3"/>
</dbReference>
<keyword evidence="5" id="KW-0812">Transmembrane</keyword>
<dbReference type="SUPFAM" id="SSF52540">
    <property type="entry name" value="P-loop containing nucleoside triphosphate hydrolases"/>
    <property type="match status" value="1"/>
</dbReference>
<dbReference type="GO" id="GO:0003677">
    <property type="term" value="F:DNA binding"/>
    <property type="evidence" value="ECO:0007669"/>
    <property type="project" value="InterPro"/>
</dbReference>
<dbReference type="GO" id="GO:0005524">
    <property type="term" value="F:ATP binding"/>
    <property type="evidence" value="ECO:0007669"/>
    <property type="project" value="UniProtKB-UniRule"/>
</dbReference>
<dbReference type="RefSeq" id="WP_184017803.1">
    <property type="nucleotide sequence ID" value="NZ_JACHFD010000007.1"/>
</dbReference>
<dbReference type="InterPro" id="IPR003593">
    <property type="entry name" value="AAA+_ATPase"/>
</dbReference>
<feature type="domain" description="FtsK" evidence="6">
    <location>
        <begin position="724"/>
        <end position="921"/>
    </location>
</feature>
<dbReference type="PANTHER" id="PTHR22683:SF41">
    <property type="entry name" value="DNA TRANSLOCASE FTSK"/>
    <property type="match status" value="1"/>
</dbReference>
<feature type="transmembrane region" description="Helical" evidence="5">
    <location>
        <begin position="210"/>
        <end position="229"/>
    </location>
</feature>
<dbReference type="Proteomes" id="UP000557717">
    <property type="component" value="Unassembled WGS sequence"/>
</dbReference>
<dbReference type="InterPro" id="IPR002543">
    <property type="entry name" value="FtsK_dom"/>
</dbReference>
<dbReference type="Pfam" id="PF01580">
    <property type="entry name" value="FtsK_SpoIIIE"/>
    <property type="match status" value="1"/>
</dbReference>
<dbReference type="PROSITE" id="PS50901">
    <property type="entry name" value="FTSK"/>
    <property type="match status" value="1"/>
</dbReference>
<evidence type="ECO:0000256" key="2">
    <source>
        <dbReference type="ARBA" id="ARBA00022840"/>
    </source>
</evidence>
<keyword evidence="1 3" id="KW-0547">Nucleotide-binding</keyword>
<keyword evidence="5" id="KW-0472">Membrane</keyword>
<dbReference type="PANTHER" id="PTHR22683">
    <property type="entry name" value="SPORULATION PROTEIN RELATED"/>
    <property type="match status" value="1"/>
</dbReference>
<keyword evidence="2 3" id="KW-0067">ATP-binding</keyword>
<evidence type="ECO:0000256" key="1">
    <source>
        <dbReference type="ARBA" id="ARBA00022741"/>
    </source>
</evidence>
<accession>A0A840V280</accession>
<dbReference type="SMART" id="SM00382">
    <property type="entry name" value="AAA"/>
    <property type="match status" value="1"/>
</dbReference>
<sequence length="1248" mass="137759">MATVNDPLEPGYVLGTLAKVKGAIETTARREEAARDARHDSILATRRSIRLEQERADAEMEGKRIGMEAELAEMEAAGQAFHERRSAWIQERYHSARQALTDRISAERDRLLGQAQGEMLKRHEELQATYDRAKQELQALREKAAGDRADANDKAAQALKYLWGFKPFFAKSMVGKGVGVSGDSEGSLRAAAEKSLEEVRGAWPAKVFRFLPLPLWWVAAVGAAVGLSGRPAEVEAWGMPAAWAVGAVTVVYLVALGMVWTKARRLALDLQRIRLAGSMAVNAMVERVEALKAEVGEESTGLRAGFSEKLRESDGDTQEKIAVGRKKLEAQWERLTEWEERLHAVRMARREAEALEQRRLFEAEKVAIAEKGDEQRVAGDAASEAEYQEVLEGLASTWTKEVTAALTPLVDGEGDRQRRFPDWRPLADGDWDPPVAAEEVVPLGTLKISRADWGVDLPTEEHFVLPEELVVPLSLGFPSHGALLLEGGAAEAADAMNALALRILASRPVGQSAFTVIDPVGLGRDFAGLMHLADYEDTLIHGRIWTQAPQIDERLGELNEHVEKVIQMYLRNEFETISEYNRSAGEMAEKYQFVFIAGFPTHFSETALQRLRSLLAGGPRCGVYPVIQMEAALQDVKLDEELRRTCLVLRQDGGVWRLAQMGGEVVLDSAPPAAWQSEWVHRIGRAHVDSNRVEVPFSAIAPQGELWTETTAEELRVPIGRAGARKLQVLAMGKGTRQHALIAGKTGSGKSTLFHVMITNLALHCSPEEVEFYLIDFKKGVEFKAYGTHRLPHARVVAVESDREFGLSVLRRVDEELRQRGEQFRACGAQDVASYRKATGKALPRTLLLIDEFQEFFTEDDGTSQEASLLLDRIVRQGRAFGIHVILGSQTLGGAYTLARATLGQMVIRIALQCNEADAYLIMDDDNPAPRLLTRPGEGIYNDHAGAVANNSPFQTVWLSEEERGKRLEAVAEMARERGCSLPLPVVYEGNAPAELSENPRWQEAMAQSPREAPEVSRVWLGAPNAIKGPTEVKFPAQSGANLLAVGQGEERMKALLESVLRSLSALHTPESARWVILDPEGPDGELGRLAAALPQAVEVWTPTNLEKGMAALQARLEAGTEEEVFVLVRDVQRFKGLREEDEFRFSFDDDSSGAVNTAKVFQSLISEGPAAGIHLIVTADAWSHVSRWIPRKLLSDFRMRVLFQMSAADSSAMIDSPIASKLGLHRGVLYDEAMATVETFRPYARVR</sequence>
<evidence type="ECO:0000256" key="4">
    <source>
        <dbReference type="SAM" id="Coils"/>
    </source>
</evidence>
<evidence type="ECO:0000259" key="6">
    <source>
        <dbReference type="PROSITE" id="PS50901"/>
    </source>
</evidence>
<protein>
    <submittedName>
        <fullName evidence="7">Energy-coupling factor transporter ATP-binding protein EcfA2</fullName>
    </submittedName>
</protein>
<gene>
    <name evidence="7" type="ORF">HNR46_001780</name>
</gene>
<feature type="binding site" evidence="3">
    <location>
        <begin position="744"/>
        <end position="751"/>
    </location>
    <ligand>
        <name>ATP</name>
        <dbReference type="ChEBI" id="CHEBI:30616"/>
    </ligand>
</feature>
<keyword evidence="8" id="KW-1185">Reference proteome</keyword>
<comment type="caution">
    <text evidence="7">The sequence shown here is derived from an EMBL/GenBank/DDBJ whole genome shotgun (WGS) entry which is preliminary data.</text>
</comment>
<name>A0A840V280_9BACT</name>
<feature type="transmembrane region" description="Helical" evidence="5">
    <location>
        <begin position="241"/>
        <end position="260"/>
    </location>
</feature>
<evidence type="ECO:0000256" key="3">
    <source>
        <dbReference type="PROSITE-ProRule" id="PRU00289"/>
    </source>
</evidence>
<dbReference type="InterPro" id="IPR027417">
    <property type="entry name" value="P-loop_NTPase"/>
</dbReference>
<reference evidence="7 8" key="1">
    <citation type="submission" date="2020-08" db="EMBL/GenBank/DDBJ databases">
        <title>Genomic Encyclopedia of Type Strains, Phase IV (KMG-IV): sequencing the most valuable type-strain genomes for metagenomic binning, comparative biology and taxonomic classification.</title>
        <authorList>
            <person name="Goeker M."/>
        </authorList>
    </citation>
    <scope>NUCLEOTIDE SEQUENCE [LARGE SCALE GENOMIC DNA]</scope>
    <source>
        <strain evidence="7 8">YC6886</strain>
    </source>
</reference>
<dbReference type="InterPro" id="IPR050206">
    <property type="entry name" value="FtsK/SpoIIIE/SftA"/>
</dbReference>
<evidence type="ECO:0000313" key="7">
    <source>
        <dbReference type="EMBL" id="MBB5351543.1"/>
    </source>
</evidence>
<organism evidence="7 8">
    <name type="scientific">Haloferula luteola</name>
    <dbReference type="NCBI Taxonomy" id="595692"/>
    <lineage>
        <taxon>Bacteria</taxon>
        <taxon>Pseudomonadati</taxon>
        <taxon>Verrucomicrobiota</taxon>
        <taxon>Verrucomicrobiia</taxon>
        <taxon>Verrucomicrobiales</taxon>
        <taxon>Verrucomicrobiaceae</taxon>
        <taxon>Haloferula</taxon>
    </lineage>
</organism>
<keyword evidence="4" id="KW-0175">Coiled coil</keyword>
<proteinExistence type="predicted"/>